<evidence type="ECO:0000256" key="3">
    <source>
        <dbReference type="ARBA" id="ARBA00023315"/>
    </source>
</evidence>
<gene>
    <name evidence="6" type="ORF">G3446_13955</name>
</gene>
<dbReference type="Proteomes" id="UP000483379">
    <property type="component" value="Unassembled WGS sequence"/>
</dbReference>
<dbReference type="GO" id="GO:0006654">
    <property type="term" value="P:phosphatidic acid biosynthetic process"/>
    <property type="evidence" value="ECO:0007669"/>
    <property type="project" value="TreeGrafter"/>
</dbReference>
<feature type="domain" description="Phospholipid/glycerol acyltransferase" evidence="5">
    <location>
        <begin position="81"/>
        <end position="195"/>
    </location>
</feature>
<name>A0A6M0K0W6_9GAMM</name>
<keyword evidence="4" id="KW-1133">Transmembrane helix</keyword>
<dbReference type="PANTHER" id="PTHR10434:SF40">
    <property type="entry name" value="1-ACYL-SN-GLYCEROL-3-PHOSPHATE ACYLTRANSFERASE"/>
    <property type="match status" value="1"/>
</dbReference>
<dbReference type="PANTHER" id="PTHR10434">
    <property type="entry name" value="1-ACYL-SN-GLYCEROL-3-PHOSPHATE ACYLTRANSFERASE"/>
    <property type="match status" value="1"/>
</dbReference>
<keyword evidence="2 6" id="KW-0808">Transferase</keyword>
<comment type="pathway">
    <text evidence="1">Lipid metabolism.</text>
</comment>
<evidence type="ECO:0000313" key="7">
    <source>
        <dbReference type="Proteomes" id="UP000483379"/>
    </source>
</evidence>
<dbReference type="SMART" id="SM00563">
    <property type="entry name" value="PlsC"/>
    <property type="match status" value="1"/>
</dbReference>
<evidence type="ECO:0000256" key="1">
    <source>
        <dbReference type="ARBA" id="ARBA00005189"/>
    </source>
</evidence>
<dbReference type="CDD" id="cd07989">
    <property type="entry name" value="LPLAT_AGPAT-like"/>
    <property type="match status" value="1"/>
</dbReference>
<keyword evidence="3 6" id="KW-0012">Acyltransferase</keyword>
<accession>A0A6M0K0W6</accession>
<dbReference type="Pfam" id="PF01553">
    <property type="entry name" value="Acyltransferase"/>
    <property type="match status" value="1"/>
</dbReference>
<evidence type="ECO:0000313" key="6">
    <source>
        <dbReference type="EMBL" id="NEV62981.1"/>
    </source>
</evidence>
<comment type="caution">
    <text evidence="6">The sequence shown here is derived from an EMBL/GenBank/DDBJ whole genome shotgun (WGS) entry which is preliminary data.</text>
</comment>
<dbReference type="GO" id="GO:0003841">
    <property type="term" value="F:1-acylglycerol-3-phosphate O-acyltransferase activity"/>
    <property type="evidence" value="ECO:0007669"/>
    <property type="project" value="TreeGrafter"/>
</dbReference>
<evidence type="ECO:0000259" key="5">
    <source>
        <dbReference type="SMART" id="SM00563"/>
    </source>
</evidence>
<reference evidence="6 7" key="1">
    <citation type="submission" date="2020-02" db="EMBL/GenBank/DDBJ databases">
        <title>Genome sequences of Thiorhodococcus mannitoliphagus and Thiorhodococcus minor, purple sulfur photosynthetic bacteria in the gammaproteobacterial family, Chromatiaceae.</title>
        <authorList>
            <person name="Aviles F.A."/>
            <person name="Meyer T.E."/>
            <person name="Kyndt J.A."/>
        </authorList>
    </citation>
    <scope>NUCLEOTIDE SEQUENCE [LARGE SCALE GENOMIC DNA]</scope>
    <source>
        <strain evidence="6 7">DSM 11518</strain>
    </source>
</reference>
<protein>
    <submittedName>
        <fullName evidence="6">1-acyl-sn-glycerol-3-phosphate acyltransferase</fullName>
    </submittedName>
</protein>
<evidence type="ECO:0000256" key="2">
    <source>
        <dbReference type="ARBA" id="ARBA00022679"/>
    </source>
</evidence>
<keyword evidence="4" id="KW-0472">Membrane</keyword>
<dbReference type="SUPFAM" id="SSF69593">
    <property type="entry name" value="Glycerol-3-phosphate (1)-acyltransferase"/>
    <property type="match status" value="1"/>
</dbReference>
<dbReference type="RefSeq" id="WP_164453444.1">
    <property type="nucleotide sequence ID" value="NZ_JAAIJQ010000039.1"/>
</dbReference>
<proteinExistence type="predicted"/>
<dbReference type="InterPro" id="IPR002123">
    <property type="entry name" value="Plipid/glycerol_acylTrfase"/>
</dbReference>
<keyword evidence="4" id="KW-0812">Transmembrane</keyword>
<sequence length="250" mass="28249">MYRSEVTPGIWVRSLLFFLLYNVMGIVHSLVSVLLAPLMRFEGRHRFVNLWTRASMWLLRRLNGVEIEVSGHEHIPRGEPVVVMANHQSQWETFYLQLLVFPQVTVLKRELLWVPFFGWGLALLQPIAIDRGKPVQAMKTVLREGKRRLDAGISVLIFPEGTRQPPGRIGRFNAGGAKLACHAGRRVLPIAHDAGHCWPARSILRRPGRIRLRIGPPIACEAGPEALIAETEQWIRDALAELGETERKAG</sequence>
<organism evidence="6 7">
    <name type="scientific">Thiorhodococcus minor</name>
    <dbReference type="NCBI Taxonomy" id="57489"/>
    <lineage>
        <taxon>Bacteria</taxon>
        <taxon>Pseudomonadati</taxon>
        <taxon>Pseudomonadota</taxon>
        <taxon>Gammaproteobacteria</taxon>
        <taxon>Chromatiales</taxon>
        <taxon>Chromatiaceae</taxon>
        <taxon>Thiorhodococcus</taxon>
    </lineage>
</organism>
<keyword evidence="7" id="KW-1185">Reference proteome</keyword>
<dbReference type="AlphaFoldDB" id="A0A6M0K0W6"/>
<evidence type="ECO:0000256" key="4">
    <source>
        <dbReference type="SAM" id="Phobius"/>
    </source>
</evidence>
<feature type="transmembrane region" description="Helical" evidence="4">
    <location>
        <begin position="15"/>
        <end position="36"/>
    </location>
</feature>
<dbReference type="EMBL" id="JAAIJQ010000039">
    <property type="protein sequence ID" value="NEV62981.1"/>
    <property type="molecule type" value="Genomic_DNA"/>
</dbReference>